<dbReference type="EMBL" id="FWXR01000012">
    <property type="protein sequence ID" value="SMC92323.1"/>
    <property type="molecule type" value="Genomic_DNA"/>
</dbReference>
<gene>
    <name evidence="1" type="ORF">SAMN06297251_112123</name>
</gene>
<accession>A0A1W2D4D8</accession>
<dbReference type="RefSeq" id="WP_084410767.1">
    <property type="nucleotide sequence ID" value="NZ_FWXR01000012.1"/>
</dbReference>
<evidence type="ECO:0000313" key="2">
    <source>
        <dbReference type="Proteomes" id="UP000192656"/>
    </source>
</evidence>
<keyword evidence="2" id="KW-1185">Reference proteome</keyword>
<dbReference type="STRING" id="937218.SAMN06297251_112123"/>
<reference evidence="1 2" key="1">
    <citation type="submission" date="2017-04" db="EMBL/GenBank/DDBJ databases">
        <authorList>
            <person name="Afonso C.L."/>
            <person name="Miller P.J."/>
            <person name="Scott M.A."/>
            <person name="Spackman E."/>
            <person name="Goraichik I."/>
            <person name="Dimitrov K.M."/>
            <person name="Suarez D.L."/>
            <person name="Swayne D.E."/>
        </authorList>
    </citation>
    <scope>NUCLEOTIDE SEQUENCE [LARGE SCALE GENOMIC DNA]</scope>
    <source>
        <strain evidence="1 2">CGMCC 1.10972</strain>
    </source>
</reference>
<evidence type="ECO:0000313" key="1">
    <source>
        <dbReference type="EMBL" id="SMC92323.1"/>
    </source>
</evidence>
<dbReference type="AlphaFoldDB" id="A0A1W2D4D8"/>
<name>A0A1W2D4D8_9HYPH</name>
<proteinExistence type="predicted"/>
<sequence>MTAAYPDDTLGHLRALGMGLNSHGDNCTYSELVGHTLINGYGQAKIYIPQEWPLKCTRCCSPDIVVMVKTNLMG</sequence>
<dbReference type="Proteomes" id="UP000192656">
    <property type="component" value="Unassembled WGS sequence"/>
</dbReference>
<protein>
    <submittedName>
        <fullName evidence="1">Uncharacterized protein</fullName>
    </submittedName>
</protein>
<organism evidence="1 2">
    <name type="scientific">Fulvimarina manganoxydans</name>
    <dbReference type="NCBI Taxonomy" id="937218"/>
    <lineage>
        <taxon>Bacteria</taxon>
        <taxon>Pseudomonadati</taxon>
        <taxon>Pseudomonadota</taxon>
        <taxon>Alphaproteobacteria</taxon>
        <taxon>Hyphomicrobiales</taxon>
        <taxon>Aurantimonadaceae</taxon>
        <taxon>Fulvimarina</taxon>
    </lineage>
</organism>
<dbReference type="OrthoDB" id="8085906at2"/>